<evidence type="ECO:0000313" key="3">
    <source>
        <dbReference type="EMBL" id="GLH98571.1"/>
    </source>
</evidence>
<feature type="transmembrane region" description="Helical" evidence="2">
    <location>
        <begin position="111"/>
        <end position="131"/>
    </location>
</feature>
<feature type="region of interest" description="Disordered" evidence="1">
    <location>
        <begin position="131"/>
        <end position="150"/>
    </location>
</feature>
<reference evidence="3" key="1">
    <citation type="submission" date="2022-12" db="EMBL/GenBank/DDBJ databases">
        <title>New Phytohabitans aurantiacus sp. RD004123 nov., an actinomycete isolated from soil.</title>
        <authorList>
            <person name="Triningsih D.W."/>
            <person name="Harunari E."/>
            <person name="Igarashi Y."/>
        </authorList>
    </citation>
    <scope>NUCLEOTIDE SEQUENCE</scope>
    <source>
        <strain evidence="3">RD004123</strain>
    </source>
</reference>
<feature type="transmembrane region" description="Helical" evidence="2">
    <location>
        <begin position="71"/>
        <end position="91"/>
    </location>
</feature>
<name>A0ABQ5QY50_9ACTN</name>
<proteinExistence type="predicted"/>
<keyword evidence="4" id="KW-1185">Reference proteome</keyword>
<gene>
    <name evidence="3" type="ORF">Pa4123_38460</name>
</gene>
<comment type="caution">
    <text evidence="3">The sequence shown here is derived from an EMBL/GenBank/DDBJ whole genome shotgun (WGS) entry which is preliminary data.</text>
</comment>
<keyword evidence="2" id="KW-0472">Membrane</keyword>
<keyword evidence="2" id="KW-1133">Transmembrane helix</keyword>
<evidence type="ECO:0000256" key="1">
    <source>
        <dbReference type="SAM" id="MobiDB-lite"/>
    </source>
</evidence>
<dbReference type="Proteomes" id="UP001144280">
    <property type="component" value="Unassembled WGS sequence"/>
</dbReference>
<sequence>MNAVAAVRAALVLGGAAAAGYGGWHLWPQLPTAWTWLIAGPILHDAVVAPAVGVAGLLLGRLVTDPARRAWAATGLATSAILALIAVPLLWRPQPAPINPGLHDRDYGLGLLLAVIAALIGAAIGAASVSWTDRPKPTAPSTRQPPEQGQ</sequence>
<evidence type="ECO:0008006" key="5">
    <source>
        <dbReference type="Google" id="ProtNLM"/>
    </source>
</evidence>
<organism evidence="3 4">
    <name type="scientific">Phytohabitans aurantiacus</name>
    <dbReference type="NCBI Taxonomy" id="3016789"/>
    <lineage>
        <taxon>Bacteria</taxon>
        <taxon>Bacillati</taxon>
        <taxon>Actinomycetota</taxon>
        <taxon>Actinomycetes</taxon>
        <taxon>Micromonosporales</taxon>
        <taxon>Micromonosporaceae</taxon>
    </lineage>
</organism>
<dbReference type="EMBL" id="BSDI01000017">
    <property type="protein sequence ID" value="GLH98571.1"/>
    <property type="molecule type" value="Genomic_DNA"/>
</dbReference>
<dbReference type="RefSeq" id="WP_281897593.1">
    <property type="nucleotide sequence ID" value="NZ_BSDI01000017.1"/>
</dbReference>
<evidence type="ECO:0000256" key="2">
    <source>
        <dbReference type="SAM" id="Phobius"/>
    </source>
</evidence>
<keyword evidence="2" id="KW-0812">Transmembrane</keyword>
<feature type="compositionally biased region" description="Polar residues" evidence="1">
    <location>
        <begin position="139"/>
        <end position="150"/>
    </location>
</feature>
<feature type="transmembrane region" description="Helical" evidence="2">
    <location>
        <begin position="34"/>
        <end position="59"/>
    </location>
</feature>
<evidence type="ECO:0000313" key="4">
    <source>
        <dbReference type="Proteomes" id="UP001144280"/>
    </source>
</evidence>
<protein>
    <recommendedName>
        <fullName evidence="5">SPW repeat-containing protein</fullName>
    </recommendedName>
</protein>
<accession>A0ABQ5QY50</accession>